<evidence type="ECO:0000313" key="2">
    <source>
        <dbReference type="Proteomes" id="UP000552644"/>
    </source>
</evidence>
<protein>
    <submittedName>
        <fullName evidence="1">Uncharacterized protein</fullName>
    </submittedName>
</protein>
<reference evidence="1 2" key="1">
    <citation type="submission" date="2020-08" db="EMBL/GenBank/DDBJ databases">
        <title>Genomic Encyclopedia of Type Strains, Phase III (KMG-III): the genomes of soil and plant-associated and newly described type strains.</title>
        <authorList>
            <person name="Whitman W."/>
        </authorList>
    </citation>
    <scope>NUCLEOTIDE SEQUENCE [LARGE SCALE GENOMIC DNA]</scope>
    <source>
        <strain evidence="1 2">CECT 8840</strain>
    </source>
</reference>
<organism evidence="1 2">
    <name type="scientific">Streptosporangium saharense</name>
    <dbReference type="NCBI Taxonomy" id="1706840"/>
    <lineage>
        <taxon>Bacteria</taxon>
        <taxon>Bacillati</taxon>
        <taxon>Actinomycetota</taxon>
        <taxon>Actinomycetes</taxon>
        <taxon>Streptosporangiales</taxon>
        <taxon>Streptosporangiaceae</taxon>
        <taxon>Streptosporangium</taxon>
    </lineage>
</organism>
<keyword evidence="2" id="KW-1185">Reference proteome</keyword>
<dbReference type="Proteomes" id="UP000552644">
    <property type="component" value="Unassembled WGS sequence"/>
</dbReference>
<proteinExistence type="predicted"/>
<dbReference type="EMBL" id="JACHJP010000002">
    <property type="protein sequence ID" value="MBB4915240.1"/>
    <property type="molecule type" value="Genomic_DNA"/>
</dbReference>
<evidence type="ECO:0000313" key="1">
    <source>
        <dbReference type="EMBL" id="MBB4915240.1"/>
    </source>
</evidence>
<sequence length="95" mass="10700">MAGEKSVVRWERTRTACETTTHRKRARPRRAHREHEHLTALGHAAEAVMESAPEVAACWLRAVLNTFPPEQRGGREHTWLTGLLDRALTLSGNPP</sequence>
<dbReference type="RefSeq" id="WP_184713928.1">
    <property type="nucleotide sequence ID" value="NZ_JACHJP010000002.1"/>
</dbReference>
<comment type="caution">
    <text evidence="1">The sequence shown here is derived from an EMBL/GenBank/DDBJ whole genome shotgun (WGS) entry which is preliminary data.</text>
</comment>
<accession>A0A7W7VMG5</accession>
<dbReference type="AlphaFoldDB" id="A0A7W7VMG5"/>
<gene>
    <name evidence="1" type="ORF">FHS44_002325</name>
</gene>
<name>A0A7W7VMG5_9ACTN</name>